<organism evidence="1 2">
    <name type="scientific">Adhaeribacter soli</name>
    <dbReference type="NCBI Taxonomy" id="2607655"/>
    <lineage>
        <taxon>Bacteria</taxon>
        <taxon>Pseudomonadati</taxon>
        <taxon>Bacteroidota</taxon>
        <taxon>Cytophagia</taxon>
        <taxon>Cytophagales</taxon>
        <taxon>Hymenobacteraceae</taxon>
        <taxon>Adhaeribacter</taxon>
    </lineage>
</organism>
<keyword evidence="2" id="KW-1185">Reference proteome</keyword>
<comment type="caution">
    <text evidence="1">The sequence shown here is derived from an EMBL/GenBank/DDBJ whole genome shotgun (WGS) entry which is preliminary data.</text>
</comment>
<dbReference type="Proteomes" id="UP000326570">
    <property type="component" value="Unassembled WGS sequence"/>
</dbReference>
<name>A0A5N1INJ3_9BACT</name>
<dbReference type="RefSeq" id="WP_150906155.1">
    <property type="nucleotide sequence ID" value="NZ_VTWT01000014.1"/>
</dbReference>
<dbReference type="EMBL" id="VTWT01000014">
    <property type="protein sequence ID" value="KAA9325050.1"/>
    <property type="molecule type" value="Genomic_DNA"/>
</dbReference>
<evidence type="ECO:0000313" key="1">
    <source>
        <dbReference type="EMBL" id="KAA9325050.1"/>
    </source>
</evidence>
<dbReference type="AlphaFoldDB" id="A0A5N1INJ3"/>
<reference evidence="1 2" key="1">
    <citation type="submission" date="2019-09" db="EMBL/GenBank/DDBJ databases">
        <title>Genome sequence of Adhaeribacter sp. M2.</title>
        <authorList>
            <person name="Srinivasan S."/>
        </authorList>
    </citation>
    <scope>NUCLEOTIDE SEQUENCE [LARGE SCALE GENOMIC DNA]</scope>
    <source>
        <strain evidence="1 2">M2</strain>
    </source>
</reference>
<accession>A0A5N1INJ3</accession>
<protein>
    <submittedName>
        <fullName evidence="1">Uncharacterized protein</fullName>
    </submittedName>
</protein>
<proteinExistence type="predicted"/>
<evidence type="ECO:0000313" key="2">
    <source>
        <dbReference type="Proteomes" id="UP000326570"/>
    </source>
</evidence>
<gene>
    <name evidence="1" type="ORF">F0P94_19285</name>
</gene>
<sequence length="118" mass="13020">MEKTYTIYYKAESGTIGTKDYELNWIKSDEGFKILYLVGSSSSDSKTVDLTIPFTILDTLPKGAFNPLNEDLLKITEKNGDASSSLARFDLHGIRSNKAEAVAGKVLELLEGKLKGRK</sequence>